<accession>A0AAD7U8A4</accession>
<reference evidence="3" key="1">
    <citation type="submission" date="2023-01" db="EMBL/GenBank/DDBJ databases">
        <title>Metagenome sequencing of chrysophaentin producing Chrysophaeum taylorii.</title>
        <authorList>
            <person name="Davison J."/>
            <person name="Bewley C."/>
        </authorList>
    </citation>
    <scope>NUCLEOTIDE SEQUENCE</scope>
    <source>
        <strain evidence="3">NIES-1699</strain>
    </source>
</reference>
<organism evidence="3 4">
    <name type="scientific">Chrysophaeum taylorii</name>
    <dbReference type="NCBI Taxonomy" id="2483200"/>
    <lineage>
        <taxon>Eukaryota</taxon>
        <taxon>Sar</taxon>
        <taxon>Stramenopiles</taxon>
        <taxon>Ochrophyta</taxon>
        <taxon>Pelagophyceae</taxon>
        <taxon>Pelagomonadales</taxon>
        <taxon>Pelagomonadaceae</taxon>
        <taxon>Chrysophaeum</taxon>
    </lineage>
</organism>
<evidence type="ECO:0000256" key="1">
    <source>
        <dbReference type="SAM" id="SignalP"/>
    </source>
</evidence>
<dbReference type="AlphaFoldDB" id="A0AAD7U8A4"/>
<comment type="caution">
    <text evidence="3">The sequence shown here is derived from an EMBL/GenBank/DDBJ whole genome shotgun (WGS) entry which is preliminary data.</text>
</comment>
<sequence>MGSLVLMATSAVRVAVCVVTFERPQYLSRCVEQIARQRDLSQIDVIIVDDSTSSCKGAVEAGLGCSLEEYLRPARLVYDYSVERRTIGAKRTRGLSLAADLGCEVIATWDDDDVYGDDRVAAQAAPIIAGDADATLATPEAWRWETDDASVAMSWGNAPAKLAAAIDPRCELGLELVDEAIASLCFRVSLAADLKYPDLSYDEDRLFFADLKRRRRPRCRRLPPGRPSYVHVKHPSAAAAGPLTRLYAANLGVLASPAVALPLVLSAVFGASRLVAGLGRVLIDLPR</sequence>
<feature type="signal peptide" evidence="1">
    <location>
        <begin position="1"/>
        <end position="17"/>
    </location>
</feature>
<keyword evidence="1" id="KW-0732">Signal</keyword>
<dbReference type="InterPro" id="IPR001173">
    <property type="entry name" value="Glyco_trans_2-like"/>
</dbReference>
<feature type="domain" description="Glycosyltransferase 2-like" evidence="2">
    <location>
        <begin position="16"/>
        <end position="150"/>
    </location>
</feature>
<evidence type="ECO:0000313" key="3">
    <source>
        <dbReference type="EMBL" id="KAJ8599679.1"/>
    </source>
</evidence>
<dbReference type="PANTHER" id="PTHR22916:SF3">
    <property type="entry name" value="UDP-GLCNAC:BETAGAL BETA-1,3-N-ACETYLGLUCOSAMINYLTRANSFERASE-LIKE PROTEIN 1"/>
    <property type="match status" value="1"/>
</dbReference>
<evidence type="ECO:0000259" key="2">
    <source>
        <dbReference type="Pfam" id="PF00535"/>
    </source>
</evidence>
<dbReference type="Proteomes" id="UP001230188">
    <property type="component" value="Unassembled WGS sequence"/>
</dbReference>
<keyword evidence="4" id="KW-1185">Reference proteome</keyword>
<protein>
    <recommendedName>
        <fullName evidence="2">Glycosyltransferase 2-like domain-containing protein</fullName>
    </recommendedName>
</protein>
<proteinExistence type="predicted"/>
<gene>
    <name evidence="3" type="ORF">CTAYLR_004728</name>
</gene>
<dbReference type="InterPro" id="IPR029044">
    <property type="entry name" value="Nucleotide-diphossugar_trans"/>
</dbReference>
<evidence type="ECO:0000313" key="4">
    <source>
        <dbReference type="Proteomes" id="UP001230188"/>
    </source>
</evidence>
<dbReference type="PANTHER" id="PTHR22916">
    <property type="entry name" value="GLYCOSYLTRANSFERASE"/>
    <property type="match status" value="1"/>
</dbReference>
<dbReference type="Gene3D" id="3.90.550.10">
    <property type="entry name" value="Spore Coat Polysaccharide Biosynthesis Protein SpsA, Chain A"/>
    <property type="match status" value="1"/>
</dbReference>
<feature type="chain" id="PRO_5041903357" description="Glycosyltransferase 2-like domain-containing protein" evidence="1">
    <location>
        <begin position="18"/>
        <end position="287"/>
    </location>
</feature>
<dbReference type="Pfam" id="PF00535">
    <property type="entry name" value="Glycos_transf_2"/>
    <property type="match status" value="1"/>
</dbReference>
<name>A0AAD7U8A4_9STRA</name>
<dbReference type="EMBL" id="JAQMWT010000548">
    <property type="protein sequence ID" value="KAJ8599679.1"/>
    <property type="molecule type" value="Genomic_DNA"/>
</dbReference>
<dbReference type="GO" id="GO:0016758">
    <property type="term" value="F:hexosyltransferase activity"/>
    <property type="evidence" value="ECO:0007669"/>
    <property type="project" value="UniProtKB-ARBA"/>
</dbReference>
<dbReference type="SUPFAM" id="SSF53448">
    <property type="entry name" value="Nucleotide-diphospho-sugar transferases"/>
    <property type="match status" value="1"/>
</dbReference>